<gene>
    <name evidence="9" type="ORF">KUTeg_017925</name>
</gene>
<organism evidence="9 10">
    <name type="scientific">Tegillarca granosa</name>
    <name type="common">Malaysian cockle</name>
    <name type="synonym">Anadara granosa</name>
    <dbReference type="NCBI Taxonomy" id="220873"/>
    <lineage>
        <taxon>Eukaryota</taxon>
        <taxon>Metazoa</taxon>
        <taxon>Spiralia</taxon>
        <taxon>Lophotrochozoa</taxon>
        <taxon>Mollusca</taxon>
        <taxon>Bivalvia</taxon>
        <taxon>Autobranchia</taxon>
        <taxon>Pteriomorphia</taxon>
        <taxon>Arcoida</taxon>
        <taxon>Arcoidea</taxon>
        <taxon>Arcidae</taxon>
        <taxon>Tegillarca</taxon>
    </lineage>
</organism>
<proteinExistence type="inferred from homology"/>
<accession>A0ABQ9EGC8</accession>
<dbReference type="PANTHER" id="PTHR19269">
    <property type="entry name" value="TROPOMYOSIN"/>
    <property type="match status" value="1"/>
</dbReference>
<protein>
    <recommendedName>
        <fullName evidence="4">Tropomyosin</fullName>
    </recommendedName>
</protein>
<comment type="caution">
    <text evidence="9">The sequence shown here is derived from an EMBL/GenBank/DDBJ whole genome shotgun (WGS) entry which is preliminary data.</text>
</comment>
<keyword evidence="5" id="KW-0677">Repeat</keyword>
<feature type="compositionally biased region" description="Basic residues" evidence="8">
    <location>
        <begin position="213"/>
        <end position="222"/>
    </location>
</feature>
<dbReference type="Gene3D" id="1.20.5.340">
    <property type="match status" value="1"/>
</dbReference>
<evidence type="ECO:0000313" key="9">
    <source>
        <dbReference type="EMBL" id="KAJ8304342.1"/>
    </source>
</evidence>
<feature type="region of interest" description="Disordered" evidence="8">
    <location>
        <begin position="267"/>
        <end position="291"/>
    </location>
</feature>
<keyword evidence="10" id="KW-1185">Reference proteome</keyword>
<evidence type="ECO:0000256" key="3">
    <source>
        <dbReference type="ARBA" id="ARBA00011738"/>
    </source>
</evidence>
<feature type="region of interest" description="Disordered" evidence="8">
    <location>
        <begin position="387"/>
        <end position="406"/>
    </location>
</feature>
<comment type="similarity">
    <text evidence="2">Belongs to the tropomyosin family.</text>
</comment>
<feature type="region of interest" description="Disordered" evidence="8">
    <location>
        <begin position="170"/>
        <end position="250"/>
    </location>
</feature>
<dbReference type="EMBL" id="JARBDR010000903">
    <property type="protein sequence ID" value="KAJ8304342.1"/>
    <property type="molecule type" value="Genomic_DNA"/>
</dbReference>
<comment type="function">
    <text evidence="1">Tropomyosin, in association with the troponin complex, plays a central role in the calcium dependent regulation of muscle contraction.</text>
</comment>
<keyword evidence="6 7" id="KW-0175">Coiled coil</keyword>
<feature type="coiled-coil region" evidence="7">
    <location>
        <begin position="20"/>
        <end position="99"/>
    </location>
</feature>
<evidence type="ECO:0000256" key="1">
    <source>
        <dbReference type="ARBA" id="ARBA00002987"/>
    </source>
</evidence>
<evidence type="ECO:0000256" key="4">
    <source>
        <dbReference type="ARBA" id="ARBA00021126"/>
    </source>
</evidence>
<name>A0ABQ9EGC8_TEGGR</name>
<feature type="compositionally biased region" description="Basic residues" evidence="8">
    <location>
        <begin position="181"/>
        <end position="197"/>
    </location>
</feature>
<reference evidence="9 10" key="1">
    <citation type="submission" date="2022-12" db="EMBL/GenBank/DDBJ databases">
        <title>Chromosome-level genome of Tegillarca granosa.</title>
        <authorList>
            <person name="Kim J."/>
        </authorList>
    </citation>
    <scope>NUCLEOTIDE SEQUENCE [LARGE SCALE GENOMIC DNA]</scope>
    <source>
        <strain evidence="9">Teg-2019</strain>
        <tissue evidence="9">Adductor muscle</tissue>
    </source>
</reference>
<dbReference type="Gene3D" id="1.20.5.170">
    <property type="match status" value="1"/>
</dbReference>
<evidence type="ECO:0000313" key="10">
    <source>
        <dbReference type="Proteomes" id="UP001217089"/>
    </source>
</evidence>
<evidence type="ECO:0000256" key="6">
    <source>
        <dbReference type="ARBA" id="ARBA00023054"/>
    </source>
</evidence>
<comment type="subunit">
    <text evidence="3">Homodimer.</text>
</comment>
<dbReference type="SUPFAM" id="SSF57997">
    <property type="entry name" value="Tropomyosin"/>
    <property type="match status" value="2"/>
</dbReference>
<dbReference type="InterPro" id="IPR000533">
    <property type="entry name" value="Tropomyosin"/>
</dbReference>
<dbReference type="Pfam" id="PF00261">
    <property type="entry name" value="Tropomyosin"/>
    <property type="match status" value="1"/>
</dbReference>
<evidence type="ECO:0000256" key="2">
    <source>
        <dbReference type="ARBA" id="ARBA00009036"/>
    </source>
</evidence>
<sequence length="406" mass="46157">MYELIHLFYKSTTIAMDSIKKKMIAMKMEKENALDRAEQLEQKLRDTEEQKAKVEEELGAYQKKFSILENDFDTVNTKWEDASAKLEEAEKKLTEETETSGVRVHRNGFYVDDADDNYGLITRTKFRMSSNLDAPDYTDNLHLSQDSLASYVSTDSVCSGLSLSQDYSASDFSVPGDGSKPKKKSGTKKSKKKKTKSSKLSDQDAETGDANNKPKRVKSKSSKNRENNSEKKSRKLSNRPEPEGGNVPISFNMDEYDKVIYGNEPIFSDMEIGDDDGTDPVRPNRPQRSSRPGVIAIPCMLGLPSSTMIKFAIIQSELQNILKVSLKRSEQEIASLTRKTTLLEDDIAKNEEKLQSRRVLVSRNLMDEDRMECLERSLKEFQFTAEDAERKYNESTPSVREQELPR</sequence>
<evidence type="ECO:0000256" key="7">
    <source>
        <dbReference type="SAM" id="Coils"/>
    </source>
</evidence>
<dbReference type="Proteomes" id="UP001217089">
    <property type="component" value="Unassembled WGS sequence"/>
</dbReference>
<evidence type="ECO:0000256" key="8">
    <source>
        <dbReference type="SAM" id="MobiDB-lite"/>
    </source>
</evidence>
<evidence type="ECO:0000256" key="5">
    <source>
        <dbReference type="ARBA" id="ARBA00022737"/>
    </source>
</evidence>